<evidence type="ECO:0000313" key="3">
    <source>
        <dbReference type="Proteomes" id="UP000799423"/>
    </source>
</evidence>
<sequence>MPRSSLKTPIRVTEQALQFDTQRSIDGVVLLGGGITIGLGKALSVRTSWQRLCIPTTYTGPGMTPILAEQRDGQKLTRRDPKILPSTVIYGMITTSAVNELAHAVEASYAPNMNPIISLLAVEGAQPLANGLPDVIEPPEEKDSQEHVLYGAWLSGLCLGSTDMSLHHKLCYTLGGSLNSFLREHIQSSEPDTSKNLVVAFAEYGEDTVSALNRFLNELGVKRALRDFGMKEEVTDKVA</sequence>
<dbReference type="GO" id="GO:0004022">
    <property type="term" value="F:alcohol dehydrogenase (NAD+) activity"/>
    <property type="evidence" value="ECO:0007669"/>
    <property type="project" value="TreeGrafter"/>
</dbReference>
<evidence type="ECO:0000259" key="1">
    <source>
        <dbReference type="Pfam" id="PF25137"/>
    </source>
</evidence>
<dbReference type="AlphaFoldDB" id="A0A6A7B5S9"/>
<evidence type="ECO:0000313" key="2">
    <source>
        <dbReference type="EMBL" id="KAF2850841.1"/>
    </source>
</evidence>
<accession>A0A6A7B5S9</accession>
<dbReference type="Gene3D" id="1.20.1090.10">
    <property type="entry name" value="Dehydroquinate synthase-like - alpha domain"/>
    <property type="match status" value="1"/>
</dbReference>
<dbReference type="Pfam" id="PF25137">
    <property type="entry name" value="ADH_Fe_C"/>
    <property type="match status" value="1"/>
</dbReference>
<dbReference type="PANTHER" id="PTHR11496:SF105">
    <property type="entry name" value="REDUCTASE, PUTATIVE (AFU_ORTHOLOGUE AFUA_6G07090)-RELATED"/>
    <property type="match status" value="1"/>
</dbReference>
<gene>
    <name evidence="2" type="ORF">T440DRAFT_489642</name>
</gene>
<organism evidence="2 3">
    <name type="scientific">Plenodomus tracheiphilus IPT5</name>
    <dbReference type="NCBI Taxonomy" id="1408161"/>
    <lineage>
        <taxon>Eukaryota</taxon>
        <taxon>Fungi</taxon>
        <taxon>Dikarya</taxon>
        <taxon>Ascomycota</taxon>
        <taxon>Pezizomycotina</taxon>
        <taxon>Dothideomycetes</taxon>
        <taxon>Pleosporomycetidae</taxon>
        <taxon>Pleosporales</taxon>
        <taxon>Pleosporineae</taxon>
        <taxon>Leptosphaeriaceae</taxon>
        <taxon>Plenodomus</taxon>
    </lineage>
</organism>
<dbReference type="GO" id="GO:0005739">
    <property type="term" value="C:mitochondrion"/>
    <property type="evidence" value="ECO:0007669"/>
    <property type="project" value="TreeGrafter"/>
</dbReference>
<keyword evidence="3" id="KW-1185">Reference proteome</keyword>
<protein>
    <submittedName>
        <fullName evidence="2">Dehydroquinate synthase-like protein</fullName>
    </submittedName>
</protein>
<dbReference type="InterPro" id="IPR056798">
    <property type="entry name" value="ADH_Fe_C"/>
</dbReference>
<dbReference type="Proteomes" id="UP000799423">
    <property type="component" value="Unassembled WGS sequence"/>
</dbReference>
<dbReference type="InterPro" id="IPR039697">
    <property type="entry name" value="Alcohol_dehydrogenase_Fe"/>
</dbReference>
<dbReference type="Gene3D" id="3.40.50.1970">
    <property type="match status" value="1"/>
</dbReference>
<dbReference type="PANTHER" id="PTHR11496">
    <property type="entry name" value="ALCOHOL DEHYDROGENASE"/>
    <property type="match status" value="1"/>
</dbReference>
<feature type="domain" description="Fe-containing alcohol dehydrogenase-like C-terminal" evidence="1">
    <location>
        <begin position="95"/>
        <end position="179"/>
    </location>
</feature>
<dbReference type="EMBL" id="MU006305">
    <property type="protein sequence ID" value="KAF2850841.1"/>
    <property type="molecule type" value="Genomic_DNA"/>
</dbReference>
<reference evidence="2" key="1">
    <citation type="submission" date="2020-01" db="EMBL/GenBank/DDBJ databases">
        <authorList>
            <consortium name="DOE Joint Genome Institute"/>
            <person name="Haridas S."/>
            <person name="Albert R."/>
            <person name="Binder M."/>
            <person name="Bloem J."/>
            <person name="Labutti K."/>
            <person name="Salamov A."/>
            <person name="Andreopoulos B."/>
            <person name="Baker S.E."/>
            <person name="Barry K."/>
            <person name="Bills G."/>
            <person name="Bluhm B.H."/>
            <person name="Cannon C."/>
            <person name="Castanera R."/>
            <person name="Culley D.E."/>
            <person name="Daum C."/>
            <person name="Ezra D."/>
            <person name="Gonzalez J.B."/>
            <person name="Henrissat B."/>
            <person name="Kuo A."/>
            <person name="Liang C."/>
            <person name="Lipzen A."/>
            <person name="Lutzoni F."/>
            <person name="Magnuson J."/>
            <person name="Mondo S."/>
            <person name="Nolan M."/>
            <person name="Ohm R."/>
            <person name="Pangilinan J."/>
            <person name="Park H.-J."/>
            <person name="Ramirez L."/>
            <person name="Alfaro M."/>
            <person name="Sun H."/>
            <person name="Tritt A."/>
            <person name="Yoshinaga Y."/>
            <person name="Zwiers L.-H."/>
            <person name="Turgeon B.G."/>
            <person name="Goodwin S.B."/>
            <person name="Spatafora J.W."/>
            <person name="Crous P.W."/>
            <person name="Grigoriev I.V."/>
        </authorList>
    </citation>
    <scope>NUCLEOTIDE SEQUENCE</scope>
    <source>
        <strain evidence="2">IPT5</strain>
    </source>
</reference>
<dbReference type="SUPFAM" id="SSF56796">
    <property type="entry name" value="Dehydroquinate synthase-like"/>
    <property type="match status" value="1"/>
</dbReference>
<proteinExistence type="predicted"/>
<name>A0A6A7B5S9_9PLEO</name>
<dbReference type="OrthoDB" id="3360544at2759"/>